<dbReference type="EMBL" id="KV442241">
    <property type="protein sequence ID" value="OAQ22108.1"/>
    <property type="molecule type" value="Genomic_DNA"/>
</dbReference>
<feature type="non-terminal residue" evidence="2">
    <location>
        <position position="626"/>
    </location>
</feature>
<accession>A0A197JAL5</accession>
<dbReference type="Proteomes" id="UP000078512">
    <property type="component" value="Unassembled WGS sequence"/>
</dbReference>
<proteinExistence type="predicted"/>
<dbReference type="OrthoDB" id="2448606at2759"/>
<keyword evidence="3" id="KW-1185">Reference proteome</keyword>
<reference evidence="2 3" key="1">
    <citation type="submission" date="2016-05" db="EMBL/GenBank/DDBJ databases">
        <title>Genome sequencing reveals origins of a unique bacterial endosymbiosis in the earliest lineages of terrestrial Fungi.</title>
        <authorList>
            <consortium name="DOE Joint Genome Institute"/>
            <person name="Uehling J."/>
            <person name="Gryganskyi A."/>
            <person name="Hameed K."/>
            <person name="Tschaplinski T."/>
            <person name="Misztal P."/>
            <person name="Wu S."/>
            <person name="Desiro A."/>
            <person name="Vande Pol N."/>
            <person name="Du Z.-Y."/>
            <person name="Zienkiewicz A."/>
            <person name="Zienkiewicz K."/>
            <person name="Morin E."/>
            <person name="Tisserant E."/>
            <person name="Splivallo R."/>
            <person name="Hainaut M."/>
            <person name="Henrissat B."/>
            <person name="Ohm R."/>
            <person name="Kuo A."/>
            <person name="Yan J."/>
            <person name="Lipzen A."/>
            <person name="Nolan M."/>
            <person name="Labutti K."/>
            <person name="Barry K."/>
            <person name="Goldstein A."/>
            <person name="Labbe J."/>
            <person name="Schadt C."/>
            <person name="Tuskan G."/>
            <person name="Grigoriev I."/>
            <person name="Martin F."/>
            <person name="Vilgalys R."/>
            <person name="Bonito G."/>
        </authorList>
    </citation>
    <scope>NUCLEOTIDE SEQUENCE [LARGE SCALE GENOMIC DNA]</scope>
    <source>
        <strain evidence="2 3">AG-77</strain>
    </source>
</reference>
<gene>
    <name evidence="2" type="ORF">K457DRAFT_37327</name>
</gene>
<evidence type="ECO:0000313" key="3">
    <source>
        <dbReference type="Proteomes" id="UP000078512"/>
    </source>
</evidence>
<name>A0A197JAL5_9FUNG</name>
<feature type="compositionally biased region" description="Basic and acidic residues" evidence="1">
    <location>
        <begin position="166"/>
        <end position="178"/>
    </location>
</feature>
<feature type="compositionally biased region" description="Basic and acidic residues" evidence="1">
    <location>
        <begin position="41"/>
        <end position="52"/>
    </location>
</feature>
<sequence length="626" mass="70178">MLLQCGRQRLTFVNSFTTRILDEVRPTFQGRGGSPVVSDLEDPKKDTSQRRLGRDWSLEGARTGISKRPLIDLGTELKDLETSQGEKRKRWLGTEQERYELTVLERKMPNTGSPQSSLRNASKTMEQHESYQNLCDAKQRADSYYLDWVKDEEHLRAGAASGQECPPKDRQNAPEHHPTQHYPTSATSWVSNYMDQPMRGKQDRVHANRLPIGRSLSSGFQHHSIASWDRTSRPSSELVRTLLQSPASSEPASPIQQLILPTRYGCTETVITNETIQNHGDDADTVFIGPSEHQQREYLLQALYAGEQLPRNCGRPDYIFTLPLGGRDWGPQMTRTYDATRQKAGLTFQDFNEMAWVLSGVLHVDEEYAHLSKDANPLGCAPNVLHQGTAGGGSEACSIARDLWATWFEIWSSIDLSSKLAADEGVESTIDTTPVIKSIMAAYEDCEAKDILPVLFIELHVFRKFHTWSRLRSAADCGMAMVGPILEEILHVQHQIKFTSANFTTAHSQQRKQELGQTGSSRQPDIIGCTADGKEVYFGELKGVHSTKQDINVDTLRVAIFAKDALSYLHCCLVQDPPLLTFQTKGKSVVFFPAAKRGNTSVHTRLSAVQLPSNLTELNLDQDFFF</sequence>
<feature type="region of interest" description="Disordered" evidence="1">
    <location>
        <begin position="157"/>
        <end position="186"/>
    </location>
</feature>
<feature type="region of interest" description="Disordered" evidence="1">
    <location>
        <begin position="27"/>
        <end position="52"/>
    </location>
</feature>
<organism evidence="2 3">
    <name type="scientific">Linnemannia elongata AG-77</name>
    <dbReference type="NCBI Taxonomy" id="1314771"/>
    <lineage>
        <taxon>Eukaryota</taxon>
        <taxon>Fungi</taxon>
        <taxon>Fungi incertae sedis</taxon>
        <taxon>Mucoromycota</taxon>
        <taxon>Mortierellomycotina</taxon>
        <taxon>Mortierellomycetes</taxon>
        <taxon>Mortierellales</taxon>
        <taxon>Mortierellaceae</taxon>
        <taxon>Linnemannia</taxon>
    </lineage>
</organism>
<dbReference type="AlphaFoldDB" id="A0A197JAL5"/>
<evidence type="ECO:0000256" key="1">
    <source>
        <dbReference type="SAM" id="MobiDB-lite"/>
    </source>
</evidence>
<protein>
    <submittedName>
        <fullName evidence="2">Uncharacterized protein</fullName>
    </submittedName>
</protein>
<evidence type="ECO:0000313" key="2">
    <source>
        <dbReference type="EMBL" id="OAQ22108.1"/>
    </source>
</evidence>